<dbReference type="InterPro" id="IPR011009">
    <property type="entry name" value="Kinase-like_dom_sf"/>
</dbReference>
<evidence type="ECO:0000313" key="3">
    <source>
        <dbReference type="Proteomes" id="UP000291116"/>
    </source>
</evidence>
<dbReference type="AlphaFoldDB" id="A0A448ZIU1"/>
<name>A0A448ZIU1_9STRA</name>
<feature type="region of interest" description="Disordered" evidence="1">
    <location>
        <begin position="509"/>
        <end position="545"/>
    </location>
</feature>
<dbReference type="OrthoDB" id="205694at2759"/>
<gene>
    <name evidence="2" type="ORF">PSNMU_V1.4_AUG-EV-PASAV3_0089170</name>
</gene>
<dbReference type="SUPFAM" id="SSF56112">
    <property type="entry name" value="Protein kinase-like (PK-like)"/>
    <property type="match status" value="1"/>
</dbReference>
<dbReference type="EMBL" id="CAACVS010000400">
    <property type="protein sequence ID" value="VEU41970.1"/>
    <property type="molecule type" value="Genomic_DNA"/>
</dbReference>
<accession>A0A448ZIU1</accession>
<evidence type="ECO:0000256" key="1">
    <source>
        <dbReference type="SAM" id="MobiDB-lite"/>
    </source>
</evidence>
<feature type="region of interest" description="Disordered" evidence="1">
    <location>
        <begin position="1"/>
        <end position="23"/>
    </location>
</feature>
<organism evidence="2 3">
    <name type="scientific">Pseudo-nitzschia multistriata</name>
    <dbReference type="NCBI Taxonomy" id="183589"/>
    <lineage>
        <taxon>Eukaryota</taxon>
        <taxon>Sar</taxon>
        <taxon>Stramenopiles</taxon>
        <taxon>Ochrophyta</taxon>
        <taxon>Bacillariophyta</taxon>
        <taxon>Bacillariophyceae</taxon>
        <taxon>Bacillariophycidae</taxon>
        <taxon>Bacillariales</taxon>
        <taxon>Bacillariaceae</taxon>
        <taxon>Pseudo-nitzschia</taxon>
    </lineage>
</organism>
<reference evidence="2 3" key="1">
    <citation type="submission" date="2019-01" db="EMBL/GenBank/DDBJ databases">
        <authorList>
            <person name="Ferrante I. M."/>
        </authorList>
    </citation>
    <scope>NUCLEOTIDE SEQUENCE [LARGE SCALE GENOMIC DNA]</scope>
    <source>
        <strain evidence="2 3">B856</strain>
    </source>
</reference>
<protein>
    <submittedName>
        <fullName evidence="2">Uncharacterized protein</fullName>
    </submittedName>
</protein>
<feature type="compositionally biased region" description="Acidic residues" evidence="1">
    <location>
        <begin position="12"/>
        <end position="23"/>
    </location>
</feature>
<evidence type="ECO:0000313" key="2">
    <source>
        <dbReference type="EMBL" id="VEU41970.1"/>
    </source>
</evidence>
<proteinExistence type="predicted"/>
<keyword evidence="3" id="KW-1185">Reference proteome</keyword>
<dbReference type="Gene3D" id="3.90.1200.10">
    <property type="match status" value="1"/>
</dbReference>
<dbReference type="Proteomes" id="UP000291116">
    <property type="component" value="Unassembled WGS sequence"/>
</dbReference>
<sequence length="545" mass="61715">MTGLNKKSNGDMSDDDIDFDEDDEYDAEKVEKKAIDQQEKLKLLLQNLEVYCNDESEYDDLRDLGKAVKSGAKLAGTILSGGYTNYSYKIHLDSDGSDNDEGNYGKKEIAVFAKIAFPYALWNPDTSVPYDLDRVTAEFDLMKRFSEELKTTSAIDGSEKSPIPRPYVLIDVPAAVDGTSPRMKIFVAEWVAPTDEQWGNQYIEGEIDLRVVDQCAKTLAVINLADCDDDINQGYVETFAKIAKGFDGPVLAVLDREDEDKAVRYVRDVVGKEKMIAIMKEWHIRNRKKEALVHGDAHVFNMLVERKPNPFQLSSSFGANGDFILCDWEMAHKGHKGRDISNFFSFPTMSACFMAARGQKDKADNIIASLKQFWTTYKTALAEGLDTKQAGSANGDDVLDVDRYMEEVFNSAISFFGYFSFVAFYIVGVMTEYNETEGLTEKEEKHVMGVLGWIGIRSMEVGFLEPAAEEAFGDHDNQRLSRMESFFFGMIEQEINELFEARKTSHRRSRRRSSMLRESSRRVSDSESGFGRMVRRMSQQVTDEN</sequence>